<comment type="caution">
    <text evidence="1">The sequence shown here is derived from an EMBL/GenBank/DDBJ whole genome shotgun (WGS) entry which is preliminary data.</text>
</comment>
<evidence type="ECO:0000313" key="1">
    <source>
        <dbReference type="EMBL" id="MBO3271899.1"/>
    </source>
</evidence>
<protein>
    <recommendedName>
        <fullName evidence="3">CBM-cenC domain-containing protein</fullName>
    </recommendedName>
</protein>
<evidence type="ECO:0000313" key="2">
    <source>
        <dbReference type="Proteomes" id="UP000670527"/>
    </source>
</evidence>
<dbReference type="EMBL" id="JAGETX010000008">
    <property type="protein sequence ID" value="MBO3271899.1"/>
    <property type="molecule type" value="Genomic_DNA"/>
</dbReference>
<dbReference type="Gene3D" id="2.60.120.260">
    <property type="entry name" value="Galactose-binding domain-like"/>
    <property type="match status" value="1"/>
</dbReference>
<dbReference type="Proteomes" id="UP000670527">
    <property type="component" value="Unassembled WGS sequence"/>
</dbReference>
<sequence>MASIGLVLAMTACKSRPAHQDDVHEYVILDEDFEQLGSWLTEPAPTLTKERAHSGRYAVKVDKEHPYSITYRLTLNKAFKTRPHRVRLSAWVWVARSSDQAQLVFSLNSPTSNTPPIFTTRIYIGDNWPFKRWVHLSRDIDLPPEFSSESQIVIYLWHCAAQNPVFADDWKLIEIH</sequence>
<name>A0ABS3TE13_9BACT</name>
<organism evidence="1 2">
    <name type="scientific">Hymenobacter defluvii</name>
    <dbReference type="NCBI Taxonomy" id="2054411"/>
    <lineage>
        <taxon>Bacteria</taxon>
        <taxon>Pseudomonadati</taxon>
        <taxon>Bacteroidota</taxon>
        <taxon>Cytophagia</taxon>
        <taxon>Cytophagales</taxon>
        <taxon>Hymenobacteraceae</taxon>
        <taxon>Hymenobacter</taxon>
    </lineage>
</organism>
<proteinExistence type="predicted"/>
<reference evidence="1 2" key="1">
    <citation type="submission" date="2021-03" db="EMBL/GenBank/DDBJ databases">
        <authorList>
            <person name="Kim M.K."/>
        </authorList>
    </citation>
    <scope>NUCLEOTIDE SEQUENCE [LARGE SCALE GENOMIC DNA]</scope>
    <source>
        <strain evidence="1 2">BT507</strain>
    </source>
</reference>
<dbReference type="RefSeq" id="WP_208308196.1">
    <property type="nucleotide sequence ID" value="NZ_JAGETX010000008.1"/>
</dbReference>
<gene>
    <name evidence="1" type="ORF">J4D97_14670</name>
</gene>
<keyword evidence="2" id="KW-1185">Reference proteome</keyword>
<accession>A0ABS3TE13</accession>
<evidence type="ECO:0008006" key="3">
    <source>
        <dbReference type="Google" id="ProtNLM"/>
    </source>
</evidence>